<feature type="transmembrane region" description="Helical" evidence="7">
    <location>
        <begin position="429"/>
        <end position="452"/>
    </location>
</feature>
<keyword evidence="2" id="KW-1003">Cell membrane</keyword>
<evidence type="ECO:0000256" key="5">
    <source>
        <dbReference type="ARBA" id="ARBA00023136"/>
    </source>
</evidence>
<keyword evidence="11" id="KW-1185">Reference proteome</keyword>
<dbReference type="PANTHER" id="PTHR43124">
    <property type="entry name" value="PURINE EFFLUX PUMP PBUE"/>
    <property type="match status" value="1"/>
</dbReference>
<evidence type="ECO:0000256" key="6">
    <source>
        <dbReference type="SAM" id="MobiDB-lite"/>
    </source>
</evidence>
<comment type="subcellular location">
    <subcellularLocation>
        <location evidence="1">Cell membrane</location>
        <topology evidence="1">Multi-pass membrane protein</topology>
    </subcellularLocation>
</comment>
<evidence type="ECO:0000256" key="4">
    <source>
        <dbReference type="ARBA" id="ARBA00022989"/>
    </source>
</evidence>
<proteinExistence type="predicted"/>
<dbReference type="AlphaFoldDB" id="A0A9P1DT64"/>
<keyword evidence="5 7" id="KW-0472">Membrane</keyword>
<feature type="transmembrane region" description="Helical" evidence="7">
    <location>
        <begin position="458"/>
        <end position="478"/>
    </location>
</feature>
<protein>
    <recommendedName>
        <fullName evidence="8">Ubiquitin-like domain-containing protein</fullName>
    </recommendedName>
</protein>
<accession>A0A9P1DT64</accession>
<dbReference type="EMBL" id="CAMXCT010006551">
    <property type="protein sequence ID" value="CAI4015801.1"/>
    <property type="molecule type" value="Genomic_DNA"/>
</dbReference>
<dbReference type="Gene3D" id="1.25.10.10">
    <property type="entry name" value="Leucine-rich Repeat Variant"/>
    <property type="match status" value="2"/>
</dbReference>
<evidence type="ECO:0000256" key="1">
    <source>
        <dbReference type="ARBA" id="ARBA00004651"/>
    </source>
</evidence>
<dbReference type="Gene3D" id="3.40.50.1820">
    <property type="entry name" value="alpha/beta hydrolase"/>
    <property type="match status" value="1"/>
</dbReference>
<feature type="compositionally biased region" description="Polar residues" evidence="6">
    <location>
        <begin position="497"/>
        <end position="509"/>
    </location>
</feature>
<evidence type="ECO:0000256" key="2">
    <source>
        <dbReference type="ARBA" id="ARBA00022475"/>
    </source>
</evidence>
<dbReference type="Pfam" id="PF03959">
    <property type="entry name" value="FSH1"/>
    <property type="match status" value="1"/>
</dbReference>
<feature type="transmembrane region" description="Helical" evidence="7">
    <location>
        <begin position="225"/>
        <end position="244"/>
    </location>
</feature>
<dbReference type="Pfam" id="PF07690">
    <property type="entry name" value="MFS_1"/>
    <property type="match status" value="1"/>
</dbReference>
<dbReference type="PROSITE" id="PS50053">
    <property type="entry name" value="UBIQUITIN_2"/>
    <property type="match status" value="1"/>
</dbReference>
<dbReference type="InterPro" id="IPR029058">
    <property type="entry name" value="AB_hydrolase_fold"/>
</dbReference>
<feature type="compositionally biased region" description="Basic and acidic residues" evidence="6">
    <location>
        <begin position="524"/>
        <end position="540"/>
    </location>
</feature>
<reference evidence="10 11" key="2">
    <citation type="submission" date="2024-05" db="EMBL/GenBank/DDBJ databases">
        <authorList>
            <person name="Chen Y."/>
            <person name="Shah S."/>
            <person name="Dougan E. K."/>
            <person name="Thang M."/>
            <person name="Chan C."/>
        </authorList>
    </citation>
    <scope>NUCLEOTIDE SEQUENCE [LARGE SCALE GENOMIC DNA]</scope>
</reference>
<feature type="transmembrane region" description="Helical" evidence="7">
    <location>
        <begin position="368"/>
        <end position="387"/>
    </location>
</feature>
<dbReference type="PANTHER" id="PTHR43124:SF3">
    <property type="entry name" value="CHLORAMPHENICOL EFFLUX PUMP RV0191"/>
    <property type="match status" value="1"/>
</dbReference>
<sequence>MFDFDVLEEQFEHRDEDRTARKAEKLKEASRSVAQEVKSLPAKAVPETTRGYDPPRFAPIQRKIRVLALHGGGSNANIMKYQVMPLRRALGDQAEWEFLNGGRSWKFNEGQKPPEIMQALAAGMPFYGWYAVEHTDQSDRPYQEKLFDPSVEFTYSQVDVGIDRVLHQIKENGPVDILVGQGLSTECDEQLRFLPGMHCEPFGGRDTQAKRLRKKNTSTLPSAPAVPSLALLAHAVAPCLYLPAKRIQRSYRKEDREAPDVSKRSRSNRAAGQQLARLRWFKAVLFQCRGLFRRWYTLGLLLLVAMCLHADQNLAAPNLSAIAEEFDLTPLEKDSKLGGQVQLGFFFVGGATSLALGPLADRLNRVNLLLAVVILGSVPCALIKYIPAGGSGFLWYFLCRVLTGVSVGGSFPLLYSLCGDLAAPEQRGIVSAAMGVATSVGVAAGQLLSGFLGPRWGWRIPFVVVAYPAIFFACLLWFTVSDPRKNRHEEGIELMSPKNTSASSSTEKYNASEDPAGTPAVSEAYERNPSHSIEKSHGDSLVDTTQPSVDGHAAITDCKRFGLVWRGKGMIFCQKINGEVLELEVATESSIYDVKEKIASLASPDEAQAYPLCQRLMKDGTALEDTQEKRVSLGSEMENPRTKSMDMSSLVSGEELSLTLLITMDGLVEALRSPEAEKQELAVEILRNIGTCDSHVLVALGAFLKTAKAAPKVLADVASILVQMSQSSQSSFESSEALEGVLLGSLSHRSWQIREAGIQGLINIPSTRKVKRLIQKLKSRNKKPMDDGEELNRNFSTDMAAVEALGGVAPAGHEATLELFLLLLQRQGEFRQVDKKLRCLEILLSSLGHFCFESNSKEAKMARGLVLRFYCYMSHELLFQSVHNWTPRQRPDWKAIMVPLAKQMLRGASLSPEVMRELLKEMVSTSYCRESGFVGYGFRIYYVNEHLSPTAVRLALRELIVASSNDVAEVMPLLSHPYDAIRATAAYIIVRRNQEGLEDVLSGLRGHACQEILEAMADAFDTMRFDDDSDNLAPGENVVTALQHFAGDSDGEFWLRRSAFKALCAAQMAPKQMMKAWIAGNAMEAEAALTAIDAETGQEFLCQALEHWDAEIRRLSLVKLSVFHQLHQCVHCLAIDSDRKQDRKTNYLQLVPPNARLNGGDTTVKAIEKLLENPDEKREVLMSCMGILAGLARALHQRAIEVLHQLTEAKRRYPQSMAVAILYDLKEPYRKRLPPKQWRSSGLKALEDRSHRWADPGFYDRNEGIDW</sequence>
<organism evidence="9">
    <name type="scientific">Cladocopium goreaui</name>
    <dbReference type="NCBI Taxonomy" id="2562237"/>
    <lineage>
        <taxon>Eukaryota</taxon>
        <taxon>Sar</taxon>
        <taxon>Alveolata</taxon>
        <taxon>Dinophyceae</taxon>
        <taxon>Suessiales</taxon>
        <taxon>Symbiodiniaceae</taxon>
        <taxon>Cladocopium</taxon>
    </lineage>
</organism>
<evidence type="ECO:0000256" key="3">
    <source>
        <dbReference type="ARBA" id="ARBA00022692"/>
    </source>
</evidence>
<feature type="transmembrane region" description="Helical" evidence="7">
    <location>
        <begin position="295"/>
        <end position="317"/>
    </location>
</feature>
<dbReference type="InterPro" id="IPR000626">
    <property type="entry name" value="Ubiquitin-like_dom"/>
</dbReference>
<keyword evidence="4 7" id="KW-1133">Transmembrane helix</keyword>
<evidence type="ECO:0000256" key="7">
    <source>
        <dbReference type="SAM" id="Phobius"/>
    </source>
</evidence>
<evidence type="ECO:0000313" key="9">
    <source>
        <dbReference type="EMBL" id="CAI4015801.1"/>
    </source>
</evidence>
<dbReference type="InterPro" id="IPR050189">
    <property type="entry name" value="MFS_Efflux_Transporters"/>
</dbReference>
<dbReference type="OrthoDB" id="440755at2759"/>
<dbReference type="InterPro" id="IPR011701">
    <property type="entry name" value="MFS"/>
</dbReference>
<comment type="caution">
    <text evidence="9">The sequence shown here is derived from an EMBL/GenBank/DDBJ whole genome shotgun (WGS) entry which is preliminary data.</text>
</comment>
<evidence type="ECO:0000313" key="11">
    <source>
        <dbReference type="Proteomes" id="UP001152797"/>
    </source>
</evidence>
<dbReference type="InterPro" id="IPR005645">
    <property type="entry name" value="FSH-like_dom"/>
</dbReference>
<feature type="region of interest" description="Disordered" evidence="6">
    <location>
        <begin position="490"/>
        <end position="541"/>
    </location>
</feature>
<name>A0A9P1DT64_9DINO</name>
<dbReference type="Proteomes" id="UP001152797">
    <property type="component" value="Unassembled WGS sequence"/>
</dbReference>
<feature type="transmembrane region" description="Helical" evidence="7">
    <location>
        <begin position="337"/>
        <end position="356"/>
    </location>
</feature>
<dbReference type="GO" id="GO:0005886">
    <property type="term" value="C:plasma membrane"/>
    <property type="evidence" value="ECO:0007669"/>
    <property type="project" value="UniProtKB-SubCell"/>
</dbReference>
<dbReference type="Gene3D" id="1.20.1250.20">
    <property type="entry name" value="MFS general substrate transporter like domains"/>
    <property type="match status" value="1"/>
</dbReference>
<reference evidence="9" key="1">
    <citation type="submission" date="2022-10" db="EMBL/GenBank/DDBJ databases">
        <authorList>
            <person name="Chen Y."/>
            <person name="Dougan E. K."/>
            <person name="Chan C."/>
            <person name="Rhodes N."/>
            <person name="Thang M."/>
        </authorList>
    </citation>
    <scope>NUCLEOTIDE SEQUENCE</scope>
</reference>
<gene>
    <name evidence="9" type="ORF">C1SCF055_LOCUS40608</name>
</gene>
<dbReference type="SUPFAM" id="SSF48371">
    <property type="entry name" value="ARM repeat"/>
    <property type="match status" value="1"/>
</dbReference>
<evidence type="ECO:0000313" key="10">
    <source>
        <dbReference type="EMBL" id="CAL4803113.1"/>
    </source>
</evidence>
<keyword evidence="3 7" id="KW-0812">Transmembrane</keyword>
<dbReference type="InterPro" id="IPR036259">
    <property type="entry name" value="MFS_trans_sf"/>
</dbReference>
<dbReference type="EMBL" id="CAMXCT030006551">
    <property type="protein sequence ID" value="CAL4803113.1"/>
    <property type="molecule type" value="Genomic_DNA"/>
</dbReference>
<dbReference type="CDD" id="cd17039">
    <property type="entry name" value="Ubl_ubiquitin_like"/>
    <property type="match status" value="1"/>
</dbReference>
<dbReference type="InterPro" id="IPR011989">
    <property type="entry name" value="ARM-like"/>
</dbReference>
<dbReference type="SUPFAM" id="SSF103473">
    <property type="entry name" value="MFS general substrate transporter"/>
    <property type="match status" value="1"/>
</dbReference>
<dbReference type="InterPro" id="IPR016024">
    <property type="entry name" value="ARM-type_fold"/>
</dbReference>
<dbReference type="EMBL" id="CAMXCT020006551">
    <property type="protein sequence ID" value="CAL1169176.1"/>
    <property type="molecule type" value="Genomic_DNA"/>
</dbReference>
<evidence type="ECO:0000259" key="8">
    <source>
        <dbReference type="PROSITE" id="PS50053"/>
    </source>
</evidence>
<feature type="domain" description="Ubiquitin-like" evidence="8">
    <location>
        <begin position="571"/>
        <end position="627"/>
    </location>
</feature>
<dbReference type="GO" id="GO:0022857">
    <property type="term" value="F:transmembrane transporter activity"/>
    <property type="evidence" value="ECO:0007669"/>
    <property type="project" value="InterPro"/>
</dbReference>